<proteinExistence type="predicted"/>
<reference evidence="2" key="1">
    <citation type="submission" date="2020-05" db="EMBL/GenBank/DDBJ databases">
        <authorList>
            <person name="Chiriac C."/>
            <person name="Salcher M."/>
            <person name="Ghai R."/>
            <person name="Kavagutti S V."/>
        </authorList>
    </citation>
    <scope>NUCLEOTIDE SEQUENCE</scope>
</reference>
<keyword evidence="1" id="KW-0812">Transmembrane</keyword>
<keyword evidence="1" id="KW-1133">Transmembrane helix</keyword>
<feature type="transmembrane region" description="Helical" evidence="1">
    <location>
        <begin position="6"/>
        <end position="26"/>
    </location>
</feature>
<evidence type="ECO:0000256" key="1">
    <source>
        <dbReference type="SAM" id="Phobius"/>
    </source>
</evidence>
<sequence length="57" mass="6354">MSDLAPVLFSIIAVLAFVFLLSKKFNISARYERKPKVQTPWSALDNGIDPTENSGEK</sequence>
<name>A0A6J6FAD2_9ZZZZ</name>
<keyword evidence="1" id="KW-0472">Membrane</keyword>
<protein>
    <submittedName>
        <fullName evidence="2">Unannotated protein</fullName>
    </submittedName>
</protein>
<gene>
    <name evidence="2" type="ORF">UFOPK1775_00297</name>
</gene>
<organism evidence="2">
    <name type="scientific">freshwater metagenome</name>
    <dbReference type="NCBI Taxonomy" id="449393"/>
    <lineage>
        <taxon>unclassified sequences</taxon>
        <taxon>metagenomes</taxon>
        <taxon>ecological metagenomes</taxon>
    </lineage>
</organism>
<dbReference type="EMBL" id="CAEZUB010000018">
    <property type="protein sequence ID" value="CAB4585811.1"/>
    <property type="molecule type" value="Genomic_DNA"/>
</dbReference>
<evidence type="ECO:0000313" key="2">
    <source>
        <dbReference type="EMBL" id="CAB4585811.1"/>
    </source>
</evidence>
<dbReference type="AlphaFoldDB" id="A0A6J6FAD2"/>
<accession>A0A6J6FAD2</accession>